<evidence type="ECO:0000256" key="2">
    <source>
        <dbReference type="ARBA" id="ARBA00023125"/>
    </source>
</evidence>
<accession>A0A0G3BJN6</accession>
<dbReference type="PROSITE" id="PS00622">
    <property type="entry name" value="HTH_LUXR_1"/>
    <property type="match status" value="1"/>
</dbReference>
<organism evidence="6 7">
    <name type="scientific">Caldimonas brevitalea</name>
    <dbReference type="NCBI Taxonomy" id="413882"/>
    <lineage>
        <taxon>Bacteria</taxon>
        <taxon>Pseudomonadati</taxon>
        <taxon>Pseudomonadota</taxon>
        <taxon>Betaproteobacteria</taxon>
        <taxon>Burkholderiales</taxon>
        <taxon>Sphaerotilaceae</taxon>
        <taxon>Caldimonas</taxon>
    </lineage>
</organism>
<keyword evidence="1 3" id="KW-0597">Phosphoprotein</keyword>
<dbReference type="InterPro" id="IPR039420">
    <property type="entry name" value="WalR-like"/>
</dbReference>
<feature type="modified residue" description="4-aspartylphosphate" evidence="3">
    <location>
        <position position="56"/>
    </location>
</feature>
<feature type="domain" description="HTH luxR-type" evidence="4">
    <location>
        <begin position="150"/>
        <end position="215"/>
    </location>
</feature>
<dbReference type="Gene3D" id="3.40.50.2300">
    <property type="match status" value="1"/>
</dbReference>
<dbReference type="InterPro" id="IPR001789">
    <property type="entry name" value="Sig_transdc_resp-reg_receiver"/>
</dbReference>
<dbReference type="EMBL" id="CP011371">
    <property type="protein sequence ID" value="AKJ27596.1"/>
    <property type="molecule type" value="Genomic_DNA"/>
</dbReference>
<dbReference type="PANTHER" id="PTHR43214">
    <property type="entry name" value="TWO-COMPONENT RESPONSE REGULATOR"/>
    <property type="match status" value="1"/>
</dbReference>
<dbReference type="GO" id="GO:0000160">
    <property type="term" value="P:phosphorelay signal transduction system"/>
    <property type="evidence" value="ECO:0007669"/>
    <property type="project" value="InterPro"/>
</dbReference>
<gene>
    <name evidence="6" type="ORF">AAW51_0905</name>
</gene>
<protein>
    <submittedName>
        <fullName evidence="6">Two component transcriptional regulator, LuxR family</fullName>
    </submittedName>
</protein>
<dbReference type="Proteomes" id="UP000035352">
    <property type="component" value="Chromosome"/>
</dbReference>
<evidence type="ECO:0000313" key="7">
    <source>
        <dbReference type="Proteomes" id="UP000035352"/>
    </source>
</evidence>
<dbReference type="PANTHER" id="PTHR43214:SF42">
    <property type="entry name" value="TRANSCRIPTIONAL REGULATORY PROTEIN DESR"/>
    <property type="match status" value="1"/>
</dbReference>
<dbReference type="Pfam" id="PF00072">
    <property type="entry name" value="Response_reg"/>
    <property type="match status" value="1"/>
</dbReference>
<evidence type="ECO:0000256" key="1">
    <source>
        <dbReference type="ARBA" id="ARBA00022553"/>
    </source>
</evidence>
<name>A0A0G3BJN6_9BURK</name>
<dbReference type="Pfam" id="PF00196">
    <property type="entry name" value="GerE"/>
    <property type="match status" value="1"/>
</dbReference>
<reference evidence="6 7" key="1">
    <citation type="submission" date="2015-05" db="EMBL/GenBank/DDBJ databases">
        <authorList>
            <person name="Tang B."/>
            <person name="Yu Y."/>
        </authorList>
    </citation>
    <scope>NUCLEOTIDE SEQUENCE [LARGE SCALE GENOMIC DNA]</scope>
    <source>
        <strain evidence="6 7">DSM 7029</strain>
    </source>
</reference>
<dbReference type="InterPro" id="IPR000792">
    <property type="entry name" value="Tscrpt_reg_LuxR_C"/>
</dbReference>
<dbReference type="CDD" id="cd06170">
    <property type="entry name" value="LuxR_C_like"/>
    <property type="match status" value="1"/>
</dbReference>
<feature type="domain" description="Response regulatory" evidence="5">
    <location>
        <begin position="5"/>
        <end position="121"/>
    </location>
</feature>
<dbReference type="OrthoDB" id="8585266at2"/>
<proteinExistence type="predicted"/>
<dbReference type="InterPro" id="IPR011006">
    <property type="entry name" value="CheY-like_superfamily"/>
</dbReference>
<evidence type="ECO:0000259" key="5">
    <source>
        <dbReference type="PROSITE" id="PS50110"/>
    </source>
</evidence>
<keyword evidence="2" id="KW-0238">DNA-binding</keyword>
<dbReference type="SUPFAM" id="SSF46894">
    <property type="entry name" value="C-terminal effector domain of the bipartite response regulators"/>
    <property type="match status" value="1"/>
</dbReference>
<dbReference type="GO" id="GO:0003677">
    <property type="term" value="F:DNA binding"/>
    <property type="evidence" value="ECO:0007669"/>
    <property type="project" value="UniProtKB-KW"/>
</dbReference>
<dbReference type="SUPFAM" id="SSF52172">
    <property type="entry name" value="CheY-like"/>
    <property type="match status" value="1"/>
</dbReference>
<evidence type="ECO:0000259" key="4">
    <source>
        <dbReference type="PROSITE" id="PS50043"/>
    </source>
</evidence>
<dbReference type="PROSITE" id="PS50043">
    <property type="entry name" value="HTH_LUXR_2"/>
    <property type="match status" value="1"/>
</dbReference>
<evidence type="ECO:0000313" key="6">
    <source>
        <dbReference type="EMBL" id="AKJ27596.1"/>
    </source>
</evidence>
<dbReference type="CDD" id="cd17535">
    <property type="entry name" value="REC_NarL-like"/>
    <property type="match status" value="1"/>
</dbReference>
<dbReference type="InterPro" id="IPR058245">
    <property type="entry name" value="NreC/VraR/RcsB-like_REC"/>
</dbReference>
<dbReference type="GO" id="GO:0006355">
    <property type="term" value="P:regulation of DNA-templated transcription"/>
    <property type="evidence" value="ECO:0007669"/>
    <property type="project" value="InterPro"/>
</dbReference>
<dbReference type="SMART" id="SM00448">
    <property type="entry name" value="REC"/>
    <property type="match status" value="1"/>
</dbReference>
<dbReference type="STRING" id="413882.AAW51_0905"/>
<dbReference type="SMART" id="SM00421">
    <property type="entry name" value="HTH_LUXR"/>
    <property type="match status" value="1"/>
</dbReference>
<evidence type="ECO:0000256" key="3">
    <source>
        <dbReference type="PROSITE-ProRule" id="PRU00169"/>
    </source>
</evidence>
<dbReference type="InterPro" id="IPR016032">
    <property type="entry name" value="Sig_transdc_resp-reg_C-effctor"/>
</dbReference>
<sequence length="224" mass="23870">MSPLRILLADDHAILREGLALLINAEPDMAVVAEAGYGREAVQLAQRHQPDVVVLDVSMPDLSGADAAQQVRQSCPAVRVLALTRHGDQGYLRRLLRAGATGYVVKKSPAGALLGAIRTVAGGGTYIDPAVAGALVAHALGRGGTGAGPTGRTKPDLTEREEQVLRMIAWGQSNKEIAERLGISVKTVEFYKAAAVEKLQLRGRTDIIRYALAHRWLSDDLGPE</sequence>
<dbReference type="KEGG" id="pbh:AAW51_0905"/>
<dbReference type="RefSeq" id="WP_047193638.1">
    <property type="nucleotide sequence ID" value="NZ_CP011371.1"/>
</dbReference>
<dbReference type="PRINTS" id="PR00038">
    <property type="entry name" value="HTHLUXR"/>
</dbReference>
<dbReference type="PROSITE" id="PS50110">
    <property type="entry name" value="RESPONSE_REGULATORY"/>
    <property type="match status" value="1"/>
</dbReference>
<dbReference type="AlphaFoldDB" id="A0A0G3BJN6"/>
<keyword evidence="7" id="KW-1185">Reference proteome</keyword>